<keyword evidence="4" id="KW-0788">Thiol protease</keyword>
<dbReference type="InterPro" id="IPR003646">
    <property type="entry name" value="SH3-like_bac-type"/>
</dbReference>
<feature type="domain" description="NlpC/P60" evidence="5">
    <location>
        <begin position="86"/>
        <end position="212"/>
    </location>
</feature>
<dbReference type="Gene3D" id="2.30.30.40">
    <property type="entry name" value="SH3 Domains"/>
    <property type="match status" value="1"/>
</dbReference>
<evidence type="ECO:0000256" key="1">
    <source>
        <dbReference type="ARBA" id="ARBA00007074"/>
    </source>
</evidence>
<accession>A0ABX8EE73</accession>
<dbReference type="Pfam" id="PF00877">
    <property type="entry name" value="NLPC_P60"/>
    <property type="match status" value="1"/>
</dbReference>
<dbReference type="PROSITE" id="PS51935">
    <property type="entry name" value="NLPC_P60"/>
    <property type="match status" value="1"/>
</dbReference>
<sequence>MPLVARTLCPVRRTPDAEGEQVTQLLPDEPVDVLETLDDWARVVAPWQPSSLDPAGYPGWVHTAHLGEADEVDAPPGPAEGGSPARADGAALVATASTYLDTPYLWGGLSADGIDCSGLVHRVARTAGLRVPRDAFDQGDALEPVDLDAVEVGDLYLFARPERRVHHVGFVAAPAPARRILHAPDSGPVRRVVEEDLSPERLATLVGAVRLPPR</sequence>
<keyword evidence="3 6" id="KW-0378">Hydrolase</keyword>
<proteinExistence type="inferred from homology"/>
<dbReference type="InterPro" id="IPR051202">
    <property type="entry name" value="Peptidase_C40"/>
</dbReference>
<dbReference type="SUPFAM" id="SSF54001">
    <property type="entry name" value="Cysteine proteinases"/>
    <property type="match status" value="1"/>
</dbReference>
<gene>
    <name evidence="6" type="primary">ykfC</name>
    <name evidence="6" type="ORF">ENKNEFLB_01137</name>
</gene>
<evidence type="ECO:0000313" key="6">
    <source>
        <dbReference type="EMBL" id="QVT78759.1"/>
    </source>
</evidence>
<keyword evidence="7" id="KW-1185">Reference proteome</keyword>
<dbReference type="Pfam" id="PF08239">
    <property type="entry name" value="SH3_3"/>
    <property type="match status" value="1"/>
</dbReference>
<organism evidence="6 7">
    <name type="scientific">Nocardioides aquaticus</name>
    <dbReference type="NCBI Taxonomy" id="160826"/>
    <lineage>
        <taxon>Bacteria</taxon>
        <taxon>Bacillati</taxon>
        <taxon>Actinomycetota</taxon>
        <taxon>Actinomycetes</taxon>
        <taxon>Propionibacteriales</taxon>
        <taxon>Nocardioidaceae</taxon>
        <taxon>Nocardioides</taxon>
    </lineage>
</organism>
<dbReference type="GO" id="GO:0016787">
    <property type="term" value="F:hydrolase activity"/>
    <property type="evidence" value="ECO:0007669"/>
    <property type="project" value="UniProtKB-KW"/>
</dbReference>
<dbReference type="Proteomes" id="UP000679307">
    <property type="component" value="Chromosome"/>
</dbReference>
<dbReference type="EC" id="3.4.14.13" evidence="6"/>
<evidence type="ECO:0000256" key="3">
    <source>
        <dbReference type="ARBA" id="ARBA00022801"/>
    </source>
</evidence>
<dbReference type="PANTHER" id="PTHR47053:SF1">
    <property type="entry name" value="MUREIN DD-ENDOPEPTIDASE MEPH-RELATED"/>
    <property type="match status" value="1"/>
</dbReference>
<dbReference type="PANTHER" id="PTHR47053">
    <property type="entry name" value="MUREIN DD-ENDOPEPTIDASE MEPH-RELATED"/>
    <property type="match status" value="1"/>
</dbReference>
<evidence type="ECO:0000256" key="2">
    <source>
        <dbReference type="ARBA" id="ARBA00022670"/>
    </source>
</evidence>
<dbReference type="InterPro" id="IPR038765">
    <property type="entry name" value="Papain-like_cys_pep_sf"/>
</dbReference>
<protein>
    <submittedName>
        <fullName evidence="6">Gamma-D-glutamyl-L-lysine dipeptidyl-peptidase</fullName>
        <ecNumber evidence="6">3.4.14.13</ecNumber>
    </submittedName>
</protein>
<reference evidence="6 7" key="1">
    <citation type="submission" date="2021-05" db="EMBL/GenBank/DDBJ databases">
        <title>Complete genome of Nocardioides aquaticus KCTC 9944T isolated from meromictic and hypersaline Ekho Lake, Antarctica.</title>
        <authorList>
            <person name="Hwang K."/>
            <person name="Kim K.M."/>
            <person name="Choe H."/>
        </authorList>
    </citation>
    <scope>NUCLEOTIDE SEQUENCE [LARGE SCALE GENOMIC DNA]</scope>
    <source>
        <strain evidence="6 7">KCTC 9944</strain>
    </source>
</reference>
<evidence type="ECO:0000313" key="7">
    <source>
        <dbReference type="Proteomes" id="UP000679307"/>
    </source>
</evidence>
<dbReference type="RefSeq" id="WP_214058301.1">
    <property type="nucleotide sequence ID" value="NZ_BAAAHS010000072.1"/>
</dbReference>
<comment type="similarity">
    <text evidence="1">Belongs to the peptidase C40 family.</text>
</comment>
<dbReference type="EMBL" id="CP075371">
    <property type="protein sequence ID" value="QVT78759.1"/>
    <property type="molecule type" value="Genomic_DNA"/>
</dbReference>
<keyword evidence="2" id="KW-0645">Protease</keyword>
<evidence type="ECO:0000259" key="5">
    <source>
        <dbReference type="PROSITE" id="PS51935"/>
    </source>
</evidence>
<dbReference type="Gene3D" id="3.90.1720.10">
    <property type="entry name" value="endopeptidase domain like (from Nostoc punctiforme)"/>
    <property type="match status" value="1"/>
</dbReference>
<dbReference type="InterPro" id="IPR000064">
    <property type="entry name" value="NLP_P60_dom"/>
</dbReference>
<name>A0ABX8EE73_9ACTN</name>
<evidence type="ECO:0000256" key="4">
    <source>
        <dbReference type="ARBA" id="ARBA00022807"/>
    </source>
</evidence>